<reference evidence="1" key="1">
    <citation type="submission" date="2023-07" db="EMBL/GenBank/DDBJ databases">
        <title>Black Yeasts Isolated from many extreme environments.</title>
        <authorList>
            <person name="Coleine C."/>
            <person name="Stajich J.E."/>
            <person name="Selbmann L."/>
        </authorList>
    </citation>
    <scope>NUCLEOTIDE SEQUENCE</scope>
    <source>
        <strain evidence="1">CCFEE 5714</strain>
    </source>
</reference>
<dbReference type="Proteomes" id="UP001281147">
    <property type="component" value="Unassembled WGS sequence"/>
</dbReference>
<protein>
    <submittedName>
        <fullName evidence="1">Uncharacterized protein</fullName>
    </submittedName>
</protein>
<sequence>MSSEQTFSTSDLRGTAQDYKRDAARKAKWYLGSVERAGRGEGNPRPHRPAETEYNRKRREAKGAVASLAFGAKMARKQDMLESGAQTISDDSSGSNSDLEEATPSPPPDAGVMYSFDAARGPSHGSQILNVALAKAVERFEEKETAKLVKTEYEVLDSEGESVGLTPVKKGKGKAKAAPVSMPDADADDEDYEFV</sequence>
<gene>
    <name evidence="1" type="ORF">LTR37_014648</name>
</gene>
<comment type="caution">
    <text evidence="1">The sequence shown here is derived from an EMBL/GenBank/DDBJ whole genome shotgun (WGS) entry which is preliminary data.</text>
</comment>
<proteinExistence type="predicted"/>
<accession>A0ACC3MUN8</accession>
<evidence type="ECO:0000313" key="2">
    <source>
        <dbReference type="Proteomes" id="UP001281147"/>
    </source>
</evidence>
<organism evidence="1 2">
    <name type="scientific">Vermiconidia calcicola</name>
    <dbReference type="NCBI Taxonomy" id="1690605"/>
    <lineage>
        <taxon>Eukaryota</taxon>
        <taxon>Fungi</taxon>
        <taxon>Dikarya</taxon>
        <taxon>Ascomycota</taxon>
        <taxon>Pezizomycotina</taxon>
        <taxon>Dothideomycetes</taxon>
        <taxon>Dothideomycetidae</taxon>
        <taxon>Mycosphaerellales</taxon>
        <taxon>Extremaceae</taxon>
        <taxon>Vermiconidia</taxon>
    </lineage>
</organism>
<evidence type="ECO:0000313" key="1">
    <source>
        <dbReference type="EMBL" id="KAK3703171.1"/>
    </source>
</evidence>
<keyword evidence="2" id="KW-1185">Reference proteome</keyword>
<name>A0ACC3MUN8_9PEZI</name>
<dbReference type="EMBL" id="JAUTXU010000155">
    <property type="protein sequence ID" value="KAK3703171.1"/>
    <property type="molecule type" value="Genomic_DNA"/>
</dbReference>